<dbReference type="SUPFAM" id="SSF111352">
    <property type="entry name" value="Ammonium transporter"/>
    <property type="match status" value="1"/>
</dbReference>
<comment type="subcellular location">
    <subcellularLocation>
        <location evidence="8">Cell membrane</location>
        <topology evidence="8">Multi-pass membrane protein</topology>
    </subcellularLocation>
    <subcellularLocation>
        <location evidence="1">Membrane</location>
        <topology evidence="1">Multi-pass membrane protein</topology>
    </subcellularLocation>
</comment>
<feature type="transmembrane region" description="Helical" evidence="8">
    <location>
        <begin position="353"/>
        <end position="374"/>
    </location>
</feature>
<evidence type="ECO:0000256" key="5">
    <source>
        <dbReference type="ARBA" id="ARBA00022989"/>
    </source>
</evidence>
<dbReference type="GO" id="GO:0008519">
    <property type="term" value="F:ammonium channel activity"/>
    <property type="evidence" value="ECO:0007669"/>
    <property type="project" value="InterPro"/>
</dbReference>
<dbReference type="RefSeq" id="WP_125242322.1">
    <property type="nucleotide sequence ID" value="NZ_RSED01000004.1"/>
</dbReference>
<dbReference type="GO" id="GO:0097272">
    <property type="term" value="P:ammonium homeostasis"/>
    <property type="evidence" value="ECO:0007669"/>
    <property type="project" value="TreeGrafter"/>
</dbReference>
<feature type="transmembrane region" description="Helical" evidence="8">
    <location>
        <begin position="131"/>
        <end position="153"/>
    </location>
</feature>
<dbReference type="InterPro" id="IPR018047">
    <property type="entry name" value="Ammonium_transpt_CS"/>
</dbReference>
<proteinExistence type="inferred from homology"/>
<dbReference type="InterPro" id="IPR024041">
    <property type="entry name" value="NH4_transpt_AmtB-like_dom"/>
</dbReference>
<dbReference type="OrthoDB" id="9813903at2"/>
<feature type="transmembrane region" description="Helical" evidence="8">
    <location>
        <begin position="273"/>
        <end position="292"/>
    </location>
</feature>
<feature type="transmembrane region" description="Helical" evidence="8">
    <location>
        <begin position="51"/>
        <end position="71"/>
    </location>
</feature>
<feature type="transmembrane region" description="Helical" evidence="8">
    <location>
        <begin position="241"/>
        <end position="261"/>
    </location>
</feature>
<evidence type="ECO:0000256" key="6">
    <source>
        <dbReference type="ARBA" id="ARBA00023136"/>
    </source>
</evidence>
<evidence type="ECO:0000256" key="4">
    <source>
        <dbReference type="ARBA" id="ARBA00022692"/>
    </source>
</evidence>
<protein>
    <recommendedName>
        <fullName evidence="8">Ammonium transporter</fullName>
    </recommendedName>
</protein>
<dbReference type="Gene3D" id="1.10.3430.10">
    <property type="entry name" value="Ammonium transporter AmtB like domains"/>
    <property type="match status" value="1"/>
</dbReference>
<comment type="similarity">
    <text evidence="2 8">Belongs to the ammonia transporter channel (TC 1.A.11.2) family.</text>
</comment>
<keyword evidence="3 8" id="KW-0813">Transport</keyword>
<dbReference type="PROSITE" id="PS01219">
    <property type="entry name" value="AMMONIUM_TRANSP"/>
    <property type="match status" value="1"/>
</dbReference>
<reference evidence="10 11" key="1">
    <citation type="submission" date="2018-12" db="EMBL/GenBank/DDBJ databases">
        <title>The whole draft genome of Aquabacterium sp. SJQ9.</title>
        <authorList>
            <person name="Sun L."/>
            <person name="Gao X."/>
            <person name="Chen W."/>
            <person name="Huang K."/>
        </authorList>
    </citation>
    <scope>NUCLEOTIDE SEQUENCE [LARGE SCALE GENOMIC DNA]</scope>
    <source>
        <strain evidence="10 11">SJQ9</strain>
    </source>
</reference>
<comment type="caution">
    <text evidence="10">The sequence shown here is derived from an EMBL/GenBank/DDBJ whole genome shotgun (WGS) entry which is preliminary data.</text>
</comment>
<dbReference type="GO" id="GO:0005886">
    <property type="term" value="C:plasma membrane"/>
    <property type="evidence" value="ECO:0007669"/>
    <property type="project" value="UniProtKB-SubCell"/>
</dbReference>
<dbReference type="NCBIfam" id="TIGR00836">
    <property type="entry name" value="amt"/>
    <property type="match status" value="1"/>
</dbReference>
<accession>A0A426VDX3</accession>
<dbReference type="PANTHER" id="PTHR11730">
    <property type="entry name" value="AMMONIUM TRANSPORTER"/>
    <property type="match status" value="1"/>
</dbReference>
<feature type="domain" description="Ammonium transporter AmtB-like" evidence="9">
    <location>
        <begin position="52"/>
        <end position="437"/>
    </location>
</feature>
<dbReference type="InterPro" id="IPR029020">
    <property type="entry name" value="Ammonium/urea_transptr"/>
</dbReference>
<keyword evidence="7 8" id="KW-0924">Ammonia transport</keyword>
<keyword evidence="4 8" id="KW-0812">Transmembrane</keyword>
<dbReference type="Pfam" id="PF00909">
    <property type="entry name" value="Ammonium_transp"/>
    <property type="match status" value="1"/>
</dbReference>
<feature type="transmembrane region" description="Helical" evidence="8">
    <location>
        <begin position="386"/>
        <end position="410"/>
    </location>
</feature>
<dbReference type="Proteomes" id="UP000269265">
    <property type="component" value="Unassembled WGS sequence"/>
</dbReference>
<feature type="transmembrane region" description="Helical" evidence="8">
    <location>
        <begin position="324"/>
        <end position="341"/>
    </location>
</feature>
<evidence type="ECO:0000313" key="10">
    <source>
        <dbReference type="EMBL" id="RRS05103.1"/>
    </source>
</evidence>
<feature type="transmembrane region" description="Helical" evidence="8">
    <location>
        <begin position="92"/>
        <end position="111"/>
    </location>
</feature>
<organism evidence="10 11">
    <name type="scientific">Aquabacterium soli</name>
    <dbReference type="NCBI Taxonomy" id="2493092"/>
    <lineage>
        <taxon>Bacteria</taxon>
        <taxon>Pseudomonadati</taxon>
        <taxon>Pseudomonadota</taxon>
        <taxon>Betaproteobacteria</taxon>
        <taxon>Burkholderiales</taxon>
        <taxon>Aquabacterium</taxon>
    </lineage>
</organism>
<keyword evidence="11" id="KW-1185">Reference proteome</keyword>
<keyword evidence="6 8" id="KW-0472">Membrane</keyword>
<dbReference type="EMBL" id="RSED01000004">
    <property type="protein sequence ID" value="RRS05103.1"/>
    <property type="molecule type" value="Genomic_DNA"/>
</dbReference>
<gene>
    <name evidence="10" type="ORF">EIP75_05880</name>
</gene>
<evidence type="ECO:0000259" key="9">
    <source>
        <dbReference type="Pfam" id="PF00909"/>
    </source>
</evidence>
<evidence type="ECO:0000313" key="11">
    <source>
        <dbReference type="Proteomes" id="UP000269265"/>
    </source>
</evidence>
<name>A0A426VDX3_9BURK</name>
<evidence type="ECO:0000256" key="7">
    <source>
        <dbReference type="ARBA" id="ARBA00023177"/>
    </source>
</evidence>
<feature type="transmembrane region" description="Helical" evidence="8">
    <location>
        <begin position="199"/>
        <end position="220"/>
    </location>
</feature>
<evidence type="ECO:0000256" key="3">
    <source>
        <dbReference type="ARBA" id="ARBA00022448"/>
    </source>
</evidence>
<dbReference type="PANTHER" id="PTHR11730:SF6">
    <property type="entry name" value="AMMONIUM TRANSPORTER"/>
    <property type="match status" value="1"/>
</dbReference>
<evidence type="ECO:0000256" key="1">
    <source>
        <dbReference type="ARBA" id="ARBA00004141"/>
    </source>
</evidence>
<evidence type="ECO:0000256" key="8">
    <source>
        <dbReference type="RuleBase" id="RU362002"/>
    </source>
</evidence>
<dbReference type="AlphaFoldDB" id="A0A426VDX3"/>
<feature type="transmembrane region" description="Helical" evidence="8">
    <location>
        <begin position="160"/>
        <end position="179"/>
    </location>
</feature>
<sequence>MIFSRSSEVPRSLFPLLSILLVTLLAPGVARAAEAASPALTLQSLKAATDMVWVVAAGALVFFMQAGFAFLESGMARAKNTVNVIMKNYCDMCFGAVAYWLVGYGLMFGINQTGWLGTSGFALHRVAESEYGALFFQTMFAATSATIVSGAIAERTRFSAYIIGSVVITGLIYPVYGSWVWGSTHGGEGWLRQLGFIDFAGSSVVHAVGGWAALAAILAVGPRTGRFGPEGQSRQILGHNLPLVSLGAFILWIGWFGFNAGSTGAATVGLGKIALNTHMGGAAGALGAIAMMTLLRQKLLMTTTLNGSIAGLVGVTAGCHVMEPAFAVVAGAVAGALSVVAASMLEAFKVDDVVGAVSVHVVGGVWGTLAAGLFNANDLFNPAQVGVQALGCLAAFVWAFGASMLMYWLINKVVPLRASTLDEQRGLDFSEHYEMGYPEFQHDAVHRGKQHA</sequence>
<dbReference type="InterPro" id="IPR001905">
    <property type="entry name" value="Ammonium_transpt"/>
</dbReference>
<evidence type="ECO:0000256" key="2">
    <source>
        <dbReference type="ARBA" id="ARBA00005887"/>
    </source>
</evidence>
<keyword evidence="5 8" id="KW-1133">Transmembrane helix</keyword>